<keyword evidence="3" id="KW-1185">Reference proteome</keyword>
<organism evidence="2 3">
    <name type="scientific">Methanocaldococcus vulcanius (strain ATCC 700851 / DSM 12094 / M7)</name>
    <name type="common">Methanococcus vulcanius</name>
    <dbReference type="NCBI Taxonomy" id="579137"/>
    <lineage>
        <taxon>Archaea</taxon>
        <taxon>Methanobacteriati</taxon>
        <taxon>Methanobacteriota</taxon>
        <taxon>Methanomada group</taxon>
        <taxon>Methanococci</taxon>
        <taxon>Methanococcales</taxon>
        <taxon>Methanocaldococcaceae</taxon>
        <taxon>Methanocaldococcus</taxon>
    </lineage>
</organism>
<feature type="compositionally biased region" description="Polar residues" evidence="1">
    <location>
        <begin position="31"/>
        <end position="44"/>
    </location>
</feature>
<dbReference type="EMBL" id="CP001787">
    <property type="protein sequence ID" value="ACX72888.1"/>
    <property type="molecule type" value="Genomic_DNA"/>
</dbReference>
<name>C9RH36_METVM</name>
<dbReference type="HOGENOM" id="CLU_3113138_0_0_2"/>
<sequence length="50" mass="5798">MNFHIEVQEAINQSQQQNKPVEKKESSKPSNIENKNTIAENSTEGYYDAW</sequence>
<dbReference type="RefSeq" id="WP_015733108.1">
    <property type="nucleotide sequence ID" value="NC_013407.1"/>
</dbReference>
<proteinExistence type="predicted"/>
<evidence type="ECO:0000256" key="1">
    <source>
        <dbReference type="SAM" id="MobiDB-lite"/>
    </source>
</evidence>
<evidence type="ECO:0000313" key="3">
    <source>
        <dbReference type="Proteomes" id="UP000002063"/>
    </source>
</evidence>
<dbReference type="STRING" id="579137.Metvu_1030"/>
<dbReference type="GeneID" id="42317348"/>
<dbReference type="AlphaFoldDB" id="C9RH36"/>
<reference evidence="2" key="1">
    <citation type="submission" date="2009-10" db="EMBL/GenBank/DDBJ databases">
        <title>Complete sequence of chromosome of Methanocaldococcus vulcanius M7.</title>
        <authorList>
            <consortium name="US DOE Joint Genome Institute"/>
            <person name="Lucas S."/>
            <person name="Copeland A."/>
            <person name="Lapidus A."/>
            <person name="Glavina del Rio T."/>
            <person name="Dalin E."/>
            <person name="Tice H."/>
            <person name="Bruce D."/>
            <person name="Goodwin L."/>
            <person name="Pitluck S."/>
            <person name="Lcollab F.I."/>
            <person name="Brettin T."/>
            <person name="Detter J.C."/>
            <person name="Han C."/>
            <person name="Tapia R."/>
            <person name="Kuske C.R."/>
            <person name="Schmutz J."/>
            <person name="Larimer F."/>
            <person name="Land M."/>
            <person name="Hauser L."/>
            <person name="Kyrpides N."/>
            <person name="Ovchinikova G."/>
            <person name="Sieprawska-Lupa M."/>
            <person name="Whitman W.B."/>
            <person name="Woyke T."/>
        </authorList>
    </citation>
    <scope>NUCLEOTIDE SEQUENCE [LARGE SCALE GENOMIC DNA]</scope>
    <source>
        <strain evidence="2">M7</strain>
    </source>
</reference>
<feature type="region of interest" description="Disordered" evidence="1">
    <location>
        <begin position="1"/>
        <end position="50"/>
    </location>
</feature>
<dbReference type="KEGG" id="mvu:Metvu_1030"/>
<evidence type="ECO:0000313" key="2">
    <source>
        <dbReference type="EMBL" id="ACX72888.1"/>
    </source>
</evidence>
<protein>
    <submittedName>
        <fullName evidence="2">Uncharacterized protein</fullName>
    </submittedName>
</protein>
<accession>C9RH36</accession>
<dbReference type="Proteomes" id="UP000002063">
    <property type="component" value="Chromosome"/>
</dbReference>
<gene>
    <name evidence="2" type="ordered locus">Metvu_1030</name>
</gene>